<evidence type="ECO:0000256" key="6">
    <source>
        <dbReference type="ARBA" id="ARBA00023239"/>
    </source>
</evidence>
<proteinExistence type="inferred from homology"/>
<evidence type="ECO:0000256" key="5">
    <source>
        <dbReference type="ARBA" id="ARBA00013063"/>
    </source>
</evidence>
<evidence type="ECO:0000256" key="1">
    <source>
        <dbReference type="ARBA" id="ARBA00000654"/>
    </source>
</evidence>
<evidence type="ECO:0000313" key="9">
    <source>
        <dbReference type="EMBL" id="CRY98291.1"/>
    </source>
</evidence>
<dbReference type="Gene3D" id="3.20.20.70">
    <property type="entry name" value="Aldolase class I"/>
    <property type="match status" value="1"/>
</dbReference>
<comment type="similarity">
    <text evidence="3">Belongs to the KHG/KDPG aldolase family.</text>
</comment>
<dbReference type="InterPro" id="IPR000887">
    <property type="entry name" value="Aldlse_KDPG_KHG"/>
</dbReference>
<evidence type="ECO:0000256" key="3">
    <source>
        <dbReference type="ARBA" id="ARBA00006906"/>
    </source>
</evidence>
<dbReference type="PROSITE" id="PS00159">
    <property type="entry name" value="ALDOLASE_KDPG_KHG_1"/>
    <property type="match status" value="1"/>
</dbReference>
<keyword evidence="6 9" id="KW-0456">Lyase</keyword>
<dbReference type="PANTHER" id="PTHR30246:SF1">
    <property type="entry name" value="2-DEHYDRO-3-DEOXY-6-PHOSPHOGALACTONATE ALDOLASE-RELATED"/>
    <property type="match status" value="1"/>
</dbReference>
<dbReference type="PROSITE" id="PS00160">
    <property type="entry name" value="ALDOLASE_KDPG_KHG_2"/>
    <property type="match status" value="1"/>
</dbReference>
<evidence type="ECO:0000256" key="4">
    <source>
        <dbReference type="ARBA" id="ARBA00011233"/>
    </source>
</evidence>
<comment type="subunit">
    <text evidence="4">Homotrimer.</text>
</comment>
<reference evidence="9 10" key="1">
    <citation type="submission" date="2014-11" db="EMBL/GenBank/DDBJ databases">
        <authorList>
            <person name="Diene M.Seydina."/>
        </authorList>
    </citation>
    <scope>NUCLEOTIDE SEQUENCE [LARGE SCALE GENOMIC DNA]</scope>
    <source>
        <strain evidence="9 10">Neisseria meningitidis CHUV</strain>
    </source>
</reference>
<evidence type="ECO:0000256" key="8">
    <source>
        <dbReference type="ARBA" id="ARBA00023277"/>
    </source>
</evidence>
<comment type="catalytic activity">
    <reaction evidence="1">
        <text>2-dehydro-3-deoxy-6-phospho-D-gluconate = D-glyceraldehyde 3-phosphate + pyruvate</text>
        <dbReference type="Rhea" id="RHEA:17089"/>
        <dbReference type="ChEBI" id="CHEBI:15361"/>
        <dbReference type="ChEBI" id="CHEBI:57569"/>
        <dbReference type="ChEBI" id="CHEBI:59776"/>
        <dbReference type="EC" id="4.1.2.14"/>
    </reaction>
</comment>
<dbReference type="GO" id="GO:0008675">
    <property type="term" value="F:2-dehydro-3-deoxy-phosphogluconate aldolase activity"/>
    <property type="evidence" value="ECO:0007669"/>
    <property type="project" value="UniProtKB-EC"/>
</dbReference>
<dbReference type="AlphaFoldDB" id="A0A0H5Q8G6"/>
<evidence type="ECO:0000256" key="7">
    <source>
        <dbReference type="ARBA" id="ARBA00023270"/>
    </source>
</evidence>
<organism evidence="9 10">
    <name type="scientific">Neisseria meningitidis serogroup B</name>
    <dbReference type="NCBI Taxonomy" id="491"/>
    <lineage>
        <taxon>Bacteria</taxon>
        <taxon>Pseudomonadati</taxon>
        <taxon>Pseudomonadota</taxon>
        <taxon>Betaproteobacteria</taxon>
        <taxon>Neisseriales</taxon>
        <taxon>Neisseriaceae</taxon>
        <taxon>Neisseria</taxon>
    </lineage>
</organism>
<dbReference type="CDD" id="cd00452">
    <property type="entry name" value="KDPG_aldolase"/>
    <property type="match status" value="1"/>
</dbReference>
<dbReference type="Proteomes" id="UP000182715">
    <property type="component" value="Unassembled WGS sequence"/>
</dbReference>
<protein>
    <recommendedName>
        <fullName evidence="5">2-dehydro-3-deoxy-phosphogluconate aldolase</fullName>
        <ecNumber evidence="5">4.1.2.14</ecNumber>
    </recommendedName>
</protein>
<dbReference type="NCBIfam" id="NF004325">
    <property type="entry name" value="PRK05718.1"/>
    <property type="match status" value="1"/>
</dbReference>
<accession>A0A0H5Q8G6</accession>
<evidence type="ECO:0000256" key="2">
    <source>
        <dbReference type="ARBA" id="ARBA00004736"/>
    </source>
</evidence>
<dbReference type="SUPFAM" id="SSF51569">
    <property type="entry name" value="Aldolase"/>
    <property type="match status" value="1"/>
</dbReference>
<dbReference type="EMBL" id="CVTF01000032">
    <property type="protein sequence ID" value="CRY98291.1"/>
    <property type="molecule type" value="Genomic_DNA"/>
</dbReference>
<dbReference type="InterPro" id="IPR013785">
    <property type="entry name" value="Aldolase_TIM"/>
</dbReference>
<name>A0A0H5Q8G6_NEIMI</name>
<keyword evidence="8" id="KW-0119">Carbohydrate metabolism</keyword>
<dbReference type="NCBIfam" id="TIGR01182">
    <property type="entry name" value="eda"/>
    <property type="match status" value="1"/>
</dbReference>
<dbReference type="PANTHER" id="PTHR30246">
    <property type="entry name" value="2-KETO-3-DEOXY-6-PHOSPHOGLUCONATE ALDOLASE"/>
    <property type="match status" value="1"/>
</dbReference>
<sequence>MNPTYDLSHLNKIPHSTRRTEMSKLTPREILTAGAVVPVMAIDDLSTAVDLSHALVEGGIPTLEITLRTPVGLDAIRLIAKEVPNAIVGAGTVTNPEQLKAVEDAGAVFAISPGLHESLAKAGHNSGIPLIPGVATPGEIQLALEHGIDTLKLFPAEVVGGKAMLKALYGPYADVRFCPTGGISLATAPDYLALPNVLCVGGSWLTPKEAVKNKDWDTITRLAKEAAALKPKA</sequence>
<dbReference type="EC" id="4.1.2.14" evidence="5"/>
<evidence type="ECO:0000313" key="10">
    <source>
        <dbReference type="Proteomes" id="UP000182715"/>
    </source>
</evidence>
<dbReference type="InterPro" id="IPR031338">
    <property type="entry name" value="KDPG/KHG_AS_2"/>
</dbReference>
<dbReference type="InterPro" id="IPR031337">
    <property type="entry name" value="KDPG/KHG_AS_1"/>
</dbReference>
<keyword evidence="7" id="KW-0704">Schiff base</keyword>
<comment type="pathway">
    <text evidence="2">Carbohydrate acid metabolism; 2-dehydro-3-deoxy-D-gluconate degradation; D-glyceraldehyde 3-phosphate and pyruvate from 2-dehydro-3-deoxy-D-gluconate: step 2/2.</text>
</comment>
<dbReference type="Pfam" id="PF01081">
    <property type="entry name" value="Aldolase"/>
    <property type="match status" value="1"/>
</dbReference>